<evidence type="ECO:0000259" key="8">
    <source>
        <dbReference type="Pfam" id="PF02687"/>
    </source>
</evidence>
<dbReference type="Proteomes" id="UP000231198">
    <property type="component" value="Unassembled WGS sequence"/>
</dbReference>
<evidence type="ECO:0000256" key="6">
    <source>
        <dbReference type="ARBA" id="ARBA00038076"/>
    </source>
</evidence>
<dbReference type="InterPro" id="IPR003838">
    <property type="entry name" value="ABC3_permease_C"/>
</dbReference>
<dbReference type="GO" id="GO:0022857">
    <property type="term" value="F:transmembrane transporter activity"/>
    <property type="evidence" value="ECO:0007669"/>
    <property type="project" value="TreeGrafter"/>
</dbReference>
<name>A0A2H0WTP8_9BACT</name>
<comment type="similarity">
    <text evidence="6">Belongs to the ABC-4 integral membrane protein family.</text>
</comment>
<keyword evidence="3 7" id="KW-0812">Transmembrane</keyword>
<dbReference type="Pfam" id="PF12704">
    <property type="entry name" value="MacB_PCD"/>
    <property type="match status" value="1"/>
</dbReference>
<evidence type="ECO:0000256" key="7">
    <source>
        <dbReference type="SAM" id="Phobius"/>
    </source>
</evidence>
<dbReference type="GO" id="GO:0005886">
    <property type="term" value="C:plasma membrane"/>
    <property type="evidence" value="ECO:0007669"/>
    <property type="project" value="UniProtKB-SubCell"/>
</dbReference>
<protein>
    <recommendedName>
        <fullName evidence="12">Multidrug ABC transporter substrate-binding protein</fullName>
    </recommendedName>
</protein>
<dbReference type="InterPro" id="IPR025857">
    <property type="entry name" value="MacB_PCD"/>
</dbReference>
<comment type="caution">
    <text evidence="10">The sequence shown here is derived from an EMBL/GenBank/DDBJ whole genome shotgun (WGS) entry which is preliminary data.</text>
</comment>
<feature type="transmembrane region" description="Helical" evidence="7">
    <location>
        <begin position="368"/>
        <end position="388"/>
    </location>
</feature>
<proteinExistence type="inferred from homology"/>
<evidence type="ECO:0000256" key="5">
    <source>
        <dbReference type="ARBA" id="ARBA00023136"/>
    </source>
</evidence>
<feature type="domain" description="MacB-like periplasmic core" evidence="9">
    <location>
        <begin position="25"/>
        <end position="249"/>
    </location>
</feature>
<evidence type="ECO:0000256" key="3">
    <source>
        <dbReference type="ARBA" id="ARBA00022692"/>
    </source>
</evidence>
<accession>A0A2H0WTP8</accession>
<keyword evidence="2" id="KW-1003">Cell membrane</keyword>
<dbReference type="EMBL" id="PEZG01000017">
    <property type="protein sequence ID" value="PIS15997.1"/>
    <property type="molecule type" value="Genomic_DNA"/>
</dbReference>
<gene>
    <name evidence="10" type="ORF">COT62_00690</name>
</gene>
<dbReference type="PANTHER" id="PTHR30572:SF4">
    <property type="entry name" value="ABC TRANSPORTER PERMEASE YTRF"/>
    <property type="match status" value="1"/>
</dbReference>
<feature type="domain" description="ABC3 transporter permease C-terminal" evidence="8">
    <location>
        <begin position="285"/>
        <end position="394"/>
    </location>
</feature>
<dbReference type="Pfam" id="PF02687">
    <property type="entry name" value="FtsX"/>
    <property type="match status" value="1"/>
</dbReference>
<evidence type="ECO:0000259" key="9">
    <source>
        <dbReference type="Pfam" id="PF12704"/>
    </source>
</evidence>
<organism evidence="10 11">
    <name type="scientific">Candidatus Roizmanbacteria bacterium CG09_land_8_20_14_0_10_41_9</name>
    <dbReference type="NCBI Taxonomy" id="1974850"/>
    <lineage>
        <taxon>Bacteria</taxon>
        <taxon>Candidatus Roizmaniibacteriota</taxon>
    </lineage>
</organism>
<evidence type="ECO:0008006" key="12">
    <source>
        <dbReference type="Google" id="ProtNLM"/>
    </source>
</evidence>
<evidence type="ECO:0000313" key="11">
    <source>
        <dbReference type="Proteomes" id="UP000231198"/>
    </source>
</evidence>
<keyword evidence="5 7" id="KW-0472">Membrane</keyword>
<sequence length="403" mass="44133">MKYIRYLVFTIKSAFFDFSRSKGRTFLTSLGILIGVMAVVLLMVLGLGLKRYIEQQFESLGSNLMYVMPGSKATITRGGGIVGGIKFDDKDVRTIEKVKSITYIAPGYAKAGSTVEANGKTEIVEIVGSSEQIVPMFNLEVEYGRLMEKKDVQKGGKVIMLSTTVVEKLFDSAEESVGKNVTMENQNFKIIGVIKSKGGGGLGGGGLDDHAYIPFKATYSFNPDKKFYAIYFKAENKDAIPQIKEDVQRLLERRYDKDDFSVLEQKEIMETISSIFSIINTVLVAIAAISLVVGGIGIMNIMYVTVTERIREIGIRRALGAKKSDILAQFLTESVILSLIGGILGLTVSYVIVFFLQSLFPAYIDAQSIILALGVSSAIGIIFGVFPAKKAADLTPMDAIRYE</sequence>
<keyword evidence="4 7" id="KW-1133">Transmembrane helix</keyword>
<feature type="transmembrane region" description="Helical" evidence="7">
    <location>
        <begin position="282"/>
        <end position="306"/>
    </location>
</feature>
<feature type="transmembrane region" description="Helical" evidence="7">
    <location>
        <begin position="327"/>
        <end position="356"/>
    </location>
</feature>
<feature type="transmembrane region" description="Helical" evidence="7">
    <location>
        <begin position="26"/>
        <end position="49"/>
    </location>
</feature>
<reference evidence="11" key="1">
    <citation type="submission" date="2017-09" db="EMBL/GenBank/DDBJ databases">
        <title>Depth-based differentiation of microbial function through sediment-hosted aquifers and enrichment of novel symbionts in the deep terrestrial subsurface.</title>
        <authorList>
            <person name="Probst A.J."/>
            <person name="Ladd B."/>
            <person name="Jarett J.K."/>
            <person name="Geller-Mcgrath D.E."/>
            <person name="Sieber C.M.K."/>
            <person name="Emerson J.B."/>
            <person name="Anantharaman K."/>
            <person name="Thomas B.C."/>
            <person name="Malmstrom R."/>
            <person name="Stieglmeier M."/>
            <person name="Klingl A."/>
            <person name="Woyke T."/>
            <person name="Ryan C.M."/>
            <person name="Banfield J.F."/>
        </authorList>
    </citation>
    <scope>NUCLEOTIDE SEQUENCE [LARGE SCALE GENOMIC DNA]</scope>
</reference>
<evidence type="ECO:0000313" key="10">
    <source>
        <dbReference type="EMBL" id="PIS15997.1"/>
    </source>
</evidence>
<dbReference type="AlphaFoldDB" id="A0A2H0WTP8"/>
<dbReference type="InterPro" id="IPR050250">
    <property type="entry name" value="Macrolide_Exporter_MacB"/>
</dbReference>
<evidence type="ECO:0000256" key="2">
    <source>
        <dbReference type="ARBA" id="ARBA00022475"/>
    </source>
</evidence>
<evidence type="ECO:0000256" key="1">
    <source>
        <dbReference type="ARBA" id="ARBA00004651"/>
    </source>
</evidence>
<dbReference type="PANTHER" id="PTHR30572">
    <property type="entry name" value="MEMBRANE COMPONENT OF TRANSPORTER-RELATED"/>
    <property type="match status" value="1"/>
</dbReference>
<comment type="subcellular location">
    <subcellularLocation>
        <location evidence="1">Cell membrane</location>
        <topology evidence="1">Multi-pass membrane protein</topology>
    </subcellularLocation>
</comment>
<evidence type="ECO:0000256" key="4">
    <source>
        <dbReference type="ARBA" id="ARBA00022989"/>
    </source>
</evidence>